<keyword evidence="3" id="KW-1185">Reference proteome</keyword>
<proteinExistence type="predicted"/>
<accession>A0A840QKZ4</accession>
<evidence type="ECO:0000313" key="3">
    <source>
        <dbReference type="Proteomes" id="UP000584374"/>
    </source>
</evidence>
<dbReference type="InterPro" id="IPR036005">
    <property type="entry name" value="Creatinase/aminopeptidase-like"/>
</dbReference>
<sequence>MRLITDCDQIAGEFGFHPIKQLLTPGIRMDAPKMVTPLIADRNGERFLLAREQETGNLRAHGIPADRLRFFERYVSFDNMVNGSSAAESLADAVAELAGSDPIIVGADLPYGRYLDLHEQFGDRLRVEASAPSGPVLLYRLAVSDVHDRFARLRSGGAEAAARVLRDRPHLRGLVDEIDRAPADTRFELLESKLNADAVLAAAPPNVGELTGLAPRAGLAVLWARGSEHLYCIAAADDYTIPGEVVGAHASVPAAVRSVVDGGRLAIEEQWLDTGTALALRDAGFEVVPASRELSLWREERDSTDLAFMVIAAQASRYCIEGALQHARQALDEGAALTERDVFRRYLELIPEFRAEFGIPFAIAPFFVNCHSADRTIYPAIPTEHALTAATTTLKFDAGVKITVDGVVMATSDIARSLVRTPGGRQAYRIFTDVIRDGVIPNMRPGTVCEKVHQDCVDLLLEHEAELVESGLMPAGIDLHAEYGRRNVGHLMGKQESFLTELRPGHAYVLAEGSFGACEIQWPYRDHSIASEDLWYVGRDATYAISS</sequence>
<dbReference type="RefSeq" id="WP_184733019.1">
    <property type="nucleotide sequence ID" value="NZ_JACHIW010000003.1"/>
</dbReference>
<dbReference type="Gene3D" id="3.90.230.10">
    <property type="entry name" value="Creatinase/methionine aminopeptidase superfamily"/>
    <property type="match status" value="1"/>
</dbReference>
<evidence type="ECO:0000313" key="2">
    <source>
        <dbReference type="EMBL" id="MBB5159953.1"/>
    </source>
</evidence>
<protein>
    <recommendedName>
        <fullName evidence="1">Peptidase M24 domain-containing protein</fullName>
    </recommendedName>
</protein>
<dbReference type="EMBL" id="JACHIW010000003">
    <property type="protein sequence ID" value="MBB5159953.1"/>
    <property type="molecule type" value="Genomic_DNA"/>
</dbReference>
<dbReference type="SUPFAM" id="SSF55920">
    <property type="entry name" value="Creatinase/aminopeptidase"/>
    <property type="match status" value="1"/>
</dbReference>
<dbReference type="AlphaFoldDB" id="A0A840QKZ4"/>
<dbReference type="InterPro" id="IPR000994">
    <property type="entry name" value="Pept_M24"/>
</dbReference>
<gene>
    <name evidence="2" type="ORF">BJ970_007553</name>
</gene>
<dbReference type="Pfam" id="PF00557">
    <property type="entry name" value="Peptidase_M24"/>
    <property type="match status" value="1"/>
</dbReference>
<feature type="domain" description="Peptidase M24" evidence="1">
    <location>
        <begin position="385"/>
        <end position="521"/>
    </location>
</feature>
<organism evidence="2 3">
    <name type="scientific">Saccharopolyspora phatthalungensis</name>
    <dbReference type="NCBI Taxonomy" id="664693"/>
    <lineage>
        <taxon>Bacteria</taxon>
        <taxon>Bacillati</taxon>
        <taxon>Actinomycetota</taxon>
        <taxon>Actinomycetes</taxon>
        <taxon>Pseudonocardiales</taxon>
        <taxon>Pseudonocardiaceae</taxon>
        <taxon>Saccharopolyspora</taxon>
    </lineage>
</organism>
<name>A0A840QKZ4_9PSEU</name>
<dbReference type="Proteomes" id="UP000584374">
    <property type="component" value="Unassembled WGS sequence"/>
</dbReference>
<evidence type="ECO:0000259" key="1">
    <source>
        <dbReference type="Pfam" id="PF00557"/>
    </source>
</evidence>
<comment type="caution">
    <text evidence="2">The sequence shown here is derived from an EMBL/GenBank/DDBJ whole genome shotgun (WGS) entry which is preliminary data.</text>
</comment>
<reference evidence="2 3" key="1">
    <citation type="submission" date="2020-08" db="EMBL/GenBank/DDBJ databases">
        <title>Sequencing the genomes of 1000 actinobacteria strains.</title>
        <authorList>
            <person name="Klenk H.-P."/>
        </authorList>
    </citation>
    <scope>NUCLEOTIDE SEQUENCE [LARGE SCALE GENOMIC DNA]</scope>
    <source>
        <strain evidence="2 3">DSM 45584</strain>
    </source>
</reference>